<protein>
    <recommendedName>
        <fullName evidence="1">Maintenance of Photosystem II under High light 2 C-terminal domain-containing protein</fullName>
    </recommendedName>
</protein>
<evidence type="ECO:0000313" key="2">
    <source>
        <dbReference type="EMBL" id="JAT69810.1"/>
    </source>
</evidence>
<dbReference type="InterPro" id="IPR049072">
    <property type="entry name" value="MPH2_C"/>
</dbReference>
<dbReference type="GO" id="GO:0010206">
    <property type="term" value="P:photosystem II repair"/>
    <property type="evidence" value="ECO:0007669"/>
    <property type="project" value="InterPro"/>
</dbReference>
<dbReference type="PROSITE" id="PS51257">
    <property type="entry name" value="PROKAR_LIPOPROTEIN"/>
    <property type="match status" value="1"/>
</dbReference>
<dbReference type="AlphaFoldDB" id="A0A1D1ZS86"/>
<reference evidence="2" key="1">
    <citation type="submission" date="2015-08" db="EMBL/GenBank/DDBJ databases">
        <authorList>
            <person name="Babu N.S."/>
            <person name="Beckwith C.J."/>
            <person name="Beseler K.G."/>
            <person name="Brison A."/>
            <person name="Carone J.V."/>
            <person name="Caskin T.P."/>
            <person name="Diamond M."/>
            <person name="Durham M.E."/>
            <person name="Foxe J.M."/>
            <person name="Go M."/>
            <person name="Henderson B.A."/>
            <person name="Jones I.B."/>
            <person name="McGettigan J.A."/>
            <person name="Micheletti S.J."/>
            <person name="Nasrallah M.E."/>
            <person name="Ortiz D."/>
            <person name="Piller C.R."/>
            <person name="Privatt S.R."/>
            <person name="Schneider S.L."/>
            <person name="Sharp S."/>
            <person name="Smith T.C."/>
            <person name="Stanton J.D."/>
            <person name="Ullery H.E."/>
            <person name="Wilson R.J."/>
            <person name="Serrano M.G."/>
            <person name="Buck G."/>
            <person name="Lee V."/>
            <person name="Wang Y."/>
            <person name="Carvalho R."/>
            <person name="Voegtly L."/>
            <person name="Shi R."/>
            <person name="Duckworth R."/>
            <person name="Johnson A."/>
            <person name="Loviza R."/>
            <person name="Walstead R."/>
            <person name="Shah Z."/>
            <person name="Kiflezghi M."/>
            <person name="Wade K."/>
            <person name="Ball S.L."/>
            <person name="Bradley K.W."/>
            <person name="Asai D.J."/>
            <person name="Bowman C.A."/>
            <person name="Russell D.A."/>
            <person name="Pope W.H."/>
            <person name="Jacobs-Sera D."/>
            <person name="Hendrix R.W."/>
            <person name="Hatfull G.F."/>
        </authorList>
    </citation>
    <scope>NUCLEOTIDE SEQUENCE</scope>
</reference>
<proteinExistence type="predicted"/>
<evidence type="ECO:0000259" key="1">
    <source>
        <dbReference type="Pfam" id="PF20675"/>
    </source>
</evidence>
<accession>A0A1D1ZS86</accession>
<organism evidence="2">
    <name type="scientific">Auxenochlorella protothecoides</name>
    <name type="common">Green microalga</name>
    <name type="synonym">Chlorella protothecoides</name>
    <dbReference type="NCBI Taxonomy" id="3075"/>
    <lineage>
        <taxon>Eukaryota</taxon>
        <taxon>Viridiplantae</taxon>
        <taxon>Chlorophyta</taxon>
        <taxon>core chlorophytes</taxon>
        <taxon>Trebouxiophyceae</taxon>
        <taxon>Chlorellales</taxon>
        <taxon>Chlorellaceae</taxon>
        <taxon>Auxenochlorella</taxon>
    </lineage>
</organism>
<dbReference type="Pfam" id="PF20675">
    <property type="entry name" value="MPH2"/>
    <property type="match status" value="1"/>
</dbReference>
<dbReference type="PANTHER" id="PTHR35742">
    <property type="entry name" value="THYLAKOID LUMENAL 16.5 KDA PROTEIN, CHLOROPLASTIC"/>
    <property type="match status" value="1"/>
</dbReference>
<feature type="domain" description="Maintenance of Photosystem II under High light 2 C-terminal" evidence="1">
    <location>
        <begin position="140"/>
        <end position="188"/>
    </location>
</feature>
<dbReference type="InterPro" id="IPR038862">
    <property type="entry name" value="MPH2"/>
</dbReference>
<gene>
    <name evidence="2" type="ORF">g.21874</name>
</gene>
<dbReference type="PANTHER" id="PTHR35742:SF1">
    <property type="entry name" value="THYLAKOID LUMENAL 16.5 KDA PROTEIN, CHLOROPLASTIC"/>
    <property type="match status" value="1"/>
</dbReference>
<name>A0A1D1ZS86_AUXPR</name>
<dbReference type="EMBL" id="GDKF01008812">
    <property type="protein sequence ID" value="JAT69810.1"/>
    <property type="molecule type" value="Transcribed_RNA"/>
</dbReference>
<sequence>MERVMATMNAHTIVSGCSAPGRVSHPRAVAPHAPTANRRALLGMLGVAPLALSIPRPALALIPDDDDEELVAKAKASRAERLARDKRQIGQFVATADPVAAPAQSAINALAEVGEQLEAGRLEGLGDLLGDSLLSGVNGATSVTDSLDRLRSTAASGSLRETKMQYIEAVEKLESWARNSGSVKTLKGF</sequence>